<comment type="caution">
    <text evidence="5">The sequence shown here is derived from an EMBL/GenBank/DDBJ whole genome shotgun (WGS) entry which is preliminary data.</text>
</comment>
<dbReference type="InterPro" id="IPR036390">
    <property type="entry name" value="WH_DNA-bd_sf"/>
</dbReference>
<dbReference type="InterPro" id="IPR050679">
    <property type="entry name" value="Bact_HTH_transcr_reg"/>
</dbReference>
<dbReference type="GO" id="GO:0045892">
    <property type="term" value="P:negative regulation of DNA-templated transcription"/>
    <property type="evidence" value="ECO:0007669"/>
    <property type="project" value="TreeGrafter"/>
</dbReference>
<feature type="domain" description="HTH gntR-type" evidence="4">
    <location>
        <begin position="7"/>
        <end position="75"/>
    </location>
</feature>
<evidence type="ECO:0000256" key="2">
    <source>
        <dbReference type="ARBA" id="ARBA00023125"/>
    </source>
</evidence>
<dbReference type="SMART" id="SM00345">
    <property type="entry name" value="HTH_GNTR"/>
    <property type="match status" value="2"/>
</dbReference>
<keyword evidence="6" id="KW-1185">Reference proteome</keyword>
<evidence type="ECO:0000256" key="1">
    <source>
        <dbReference type="ARBA" id="ARBA00023015"/>
    </source>
</evidence>
<evidence type="ECO:0000256" key="3">
    <source>
        <dbReference type="ARBA" id="ARBA00023163"/>
    </source>
</evidence>
<organism evidence="5 6">
    <name type="scientific">Actinomadura spongiicola</name>
    <dbReference type="NCBI Taxonomy" id="2303421"/>
    <lineage>
        <taxon>Bacteria</taxon>
        <taxon>Bacillati</taxon>
        <taxon>Actinomycetota</taxon>
        <taxon>Actinomycetes</taxon>
        <taxon>Streptosporangiales</taxon>
        <taxon>Thermomonosporaceae</taxon>
        <taxon>Actinomadura</taxon>
    </lineage>
</organism>
<evidence type="ECO:0000259" key="4">
    <source>
        <dbReference type="PROSITE" id="PS50949"/>
    </source>
</evidence>
<evidence type="ECO:0000313" key="6">
    <source>
        <dbReference type="Proteomes" id="UP000262882"/>
    </source>
</evidence>
<dbReference type="InterPro" id="IPR000524">
    <property type="entry name" value="Tscrpt_reg_HTH_GntR"/>
</dbReference>
<feature type="domain" description="HTH gntR-type" evidence="4">
    <location>
        <begin position="80"/>
        <end position="148"/>
    </location>
</feature>
<protein>
    <submittedName>
        <fullName evidence="5">GntR family transcriptional regulator</fullName>
    </submittedName>
</protein>
<dbReference type="CDD" id="cd07377">
    <property type="entry name" value="WHTH_GntR"/>
    <property type="match status" value="2"/>
</dbReference>
<dbReference type="PRINTS" id="PR00035">
    <property type="entry name" value="HTHGNTR"/>
</dbReference>
<dbReference type="Pfam" id="PF00392">
    <property type="entry name" value="GntR"/>
    <property type="match status" value="2"/>
</dbReference>
<keyword evidence="2" id="KW-0238">DNA-binding</keyword>
<dbReference type="InterPro" id="IPR036388">
    <property type="entry name" value="WH-like_DNA-bd_sf"/>
</dbReference>
<proteinExistence type="predicted"/>
<keyword evidence="1" id="KW-0805">Transcription regulation</keyword>
<dbReference type="OrthoDB" id="3532720at2"/>
<dbReference type="PANTHER" id="PTHR44846">
    <property type="entry name" value="MANNOSYL-D-GLYCERATE TRANSPORT/METABOLISM SYSTEM REPRESSOR MNGR-RELATED"/>
    <property type="match status" value="1"/>
</dbReference>
<name>A0A372GBZ2_9ACTN</name>
<dbReference type="PANTHER" id="PTHR44846:SF17">
    <property type="entry name" value="GNTR-FAMILY TRANSCRIPTIONAL REGULATOR"/>
    <property type="match status" value="1"/>
</dbReference>
<dbReference type="GO" id="GO:0003700">
    <property type="term" value="F:DNA-binding transcription factor activity"/>
    <property type="evidence" value="ECO:0007669"/>
    <property type="project" value="InterPro"/>
</dbReference>
<dbReference type="SUPFAM" id="SSF46785">
    <property type="entry name" value="Winged helix' DNA-binding domain"/>
    <property type="match status" value="2"/>
</dbReference>
<dbReference type="AlphaFoldDB" id="A0A372GBZ2"/>
<dbReference type="GO" id="GO:0003677">
    <property type="term" value="F:DNA binding"/>
    <property type="evidence" value="ECO:0007669"/>
    <property type="project" value="UniProtKB-KW"/>
</dbReference>
<dbReference type="Proteomes" id="UP000262882">
    <property type="component" value="Unassembled WGS sequence"/>
</dbReference>
<accession>A0A372GBZ2</accession>
<dbReference type="RefSeq" id="WP_117402425.1">
    <property type="nucleotide sequence ID" value="NZ_QVNQ01000008.1"/>
</dbReference>
<dbReference type="Gene3D" id="1.10.10.10">
    <property type="entry name" value="Winged helix-like DNA-binding domain superfamily/Winged helix DNA-binding domain"/>
    <property type="match status" value="2"/>
</dbReference>
<reference evidence="5 6" key="1">
    <citation type="submission" date="2018-08" db="EMBL/GenBank/DDBJ databases">
        <title>Actinomadura spongicola sp. nov., isolated from marine sponge Leucetta chagosensis.</title>
        <authorList>
            <person name="Li L."/>
            <person name="Lin H.W."/>
        </authorList>
    </citation>
    <scope>NUCLEOTIDE SEQUENCE [LARGE SCALE GENOMIC DNA]</scope>
    <source>
        <strain evidence="5 6">LHW52907</strain>
    </source>
</reference>
<keyword evidence="3" id="KW-0804">Transcription</keyword>
<evidence type="ECO:0000313" key="5">
    <source>
        <dbReference type="EMBL" id="RFS82870.1"/>
    </source>
</evidence>
<dbReference type="PROSITE" id="PS50949">
    <property type="entry name" value="HTH_GNTR"/>
    <property type="match status" value="2"/>
</dbReference>
<dbReference type="EMBL" id="QVNQ01000008">
    <property type="protein sequence ID" value="RFS82870.1"/>
    <property type="molecule type" value="Genomic_DNA"/>
</dbReference>
<sequence>MVRRTAWGAYAQITSDLRQRLTDGTYAPGTRLPGEAALCAEFGVARNTVRRALSTLQAEGLITVRTGVGRFVHDPTAQPRTRSEQIAANLRHQIETGHFQPGDALPSEAQLAQRHGVSRSTARTALITLETAGLVTCVHGKGRYVRQDVPR</sequence>
<gene>
    <name evidence="5" type="ORF">D0T12_26000</name>
</gene>